<proteinExistence type="predicted"/>
<feature type="region of interest" description="Disordered" evidence="1">
    <location>
        <begin position="122"/>
        <end position="181"/>
    </location>
</feature>
<reference evidence="2 3" key="1">
    <citation type="submission" date="2024-08" db="EMBL/GenBank/DDBJ databases">
        <title>Insights into the chromosomal genome structure of Flemingia macrophylla.</title>
        <authorList>
            <person name="Ding Y."/>
            <person name="Zhao Y."/>
            <person name="Bi W."/>
            <person name="Wu M."/>
            <person name="Zhao G."/>
            <person name="Gong Y."/>
            <person name="Li W."/>
            <person name="Zhang P."/>
        </authorList>
    </citation>
    <scope>NUCLEOTIDE SEQUENCE [LARGE SCALE GENOMIC DNA]</scope>
    <source>
        <strain evidence="2">DYQJB</strain>
        <tissue evidence="2">Leaf</tissue>
    </source>
</reference>
<feature type="compositionally biased region" description="Basic and acidic residues" evidence="1">
    <location>
        <begin position="1"/>
        <end position="16"/>
    </location>
</feature>
<protein>
    <recommendedName>
        <fullName evidence="4">LOV domain-containing protein</fullName>
    </recommendedName>
</protein>
<dbReference type="Gene3D" id="3.30.450.20">
    <property type="entry name" value="PAS domain"/>
    <property type="match status" value="1"/>
</dbReference>
<accession>A0ABD1LDB3</accession>
<dbReference type="InterPro" id="IPR035965">
    <property type="entry name" value="PAS-like_dom_sf"/>
</dbReference>
<comment type="caution">
    <text evidence="2">The sequence shown here is derived from an EMBL/GenBank/DDBJ whole genome shotgun (WGS) entry which is preliminary data.</text>
</comment>
<feature type="region of interest" description="Disordered" evidence="1">
    <location>
        <begin position="1"/>
        <end position="50"/>
    </location>
</feature>
<dbReference type="SUPFAM" id="SSF55785">
    <property type="entry name" value="PYP-like sensor domain (PAS domain)"/>
    <property type="match status" value="1"/>
</dbReference>
<feature type="compositionally biased region" description="Low complexity" evidence="1">
    <location>
        <begin position="157"/>
        <end position="171"/>
    </location>
</feature>
<feature type="compositionally biased region" description="Low complexity" evidence="1">
    <location>
        <begin position="122"/>
        <end position="149"/>
    </location>
</feature>
<organism evidence="2 3">
    <name type="scientific">Flemingia macrophylla</name>
    <dbReference type="NCBI Taxonomy" id="520843"/>
    <lineage>
        <taxon>Eukaryota</taxon>
        <taxon>Viridiplantae</taxon>
        <taxon>Streptophyta</taxon>
        <taxon>Embryophyta</taxon>
        <taxon>Tracheophyta</taxon>
        <taxon>Spermatophyta</taxon>
        <taxon>Magnoliopsida</taxon>
        <taxon>eudicotyledons</taxon>
        <taxon>Gunneridae</taxon>
        <taxon>Pentapetalae</taxon>
        <taxon>rosids</taxon>
        <taxon>fabids</taxon>
        <taxon>Fabales</taxon>
        <taxon>Fabaceae</taxon>
        <taxon>Papilionoideae</taxon>
        <taxon>50 kb inversion clade</taxon>
        <taxon>NPAAA clade</taxon>
        <taxon>indigoferoid/millettioid clade</taxon>
        <taxon>Phaseoleae</taxon>
        <taxon>Flemingia</taxon>
    </lineage>
</organism>
<name>A0ABD1LDB3_9FABA</name>
<feature type="compositionally biased region" description="Pro residues" evidence="1">
    <location>
        <begin position="172"/>
        <end position="181"/>
    </location>
</feature>
<dbReference type="EMBL" id="JBGMDY010000009">
    <property type="protein sequence ID" value="KAL2321508.1"/>
    <property type="molecule type" value="Genomic_DNA"/>
</dbReference>
<evidence type="ECO:0008006" key="4">
    <source>
        <dbReference type="Google" id="ProtNLM"/>
    </source>
</evidence>
<sequence length="181" mass="19192">MKRKGSEEKRERDLKLPRFVQNQLCGGGISSSTASRPSSSSNSRRLHGDMSGTLIGTDWWNLTEEERVPNPSLPGHPIIFANLAFLKLTGYARHEVLRCSAALFQGPLTSRSSLLQIREVVRASAPPSSSSSTTARTAPPSRSSSASPPSSAPVLPPSSTSSPSRSPSSATVPPPPSATSW</sequence>
<feature type="compositionally biased region" description="Low complexity" evidence="1">
    <location>
        <begin position="30"/>
        <end position="43"/>
    </location>
</feature>
<evidence type="ECO:0000313" key="2">
    <source>
        <dbReference type="EMBL" id="KAL2321508.1"/>
    </source>
</evidence>
<dbReference type="AlphaFoldDB" id="A0ABD1LDB3"/>
<evidence type="ECO:0000256" key="1">
    <source>
        <dbReference type="SAM" id="MobiDB-lite"/>
    </source>
</evidence>
<gene>
    <name evidence="2" type="ORF">Fmac_025887</name>
</gene>
<dbReference type="Proteomes" id="UP001603857">
    <property type="component" value="Unassembled WGS sequence"/>
</dbReference>
<keyword evidence="3" id="KW-1185">Reference proteome</keyword>
<evidence type="ECO:0000313" key="3">
    <source>
        <dbReference type="Proteomes" id="UP001603857"/>
    </source>
</evidence>